<feature type="domain" description="Response regulatory" evidence="21">
    <location>
        <begin position="483"/>
        <end position="603"/>
    </location>
</feature>
<feature type="domain" description="HPt" evidence="22">
    <location>
        <begin position="647"/>
        <end position="749"/>
    </location>
</feature>
<keyword evidence="9" id="KW-0418">Kinase</keyword>
<evidence type="ECO:0000256" key="14">
    <source>
        <dbReference type="ARBA" id="ARBA00064003"/>
    </source>
</evidence>
<evidence type="ECO:0000256" key="12">
    <source>
        <dbReference type="ARBA" id="ARBA00023012"/>
    </source>
</evidence>
<dbReference type="RefSeq" id="WP_148080106.1">
    <property type="nucleotide sequence ID" value="NZ_CP042914.1"/>
</dbReference>
<protein>
    <recommendedName>
        <fullName evidence="15">Sensory/regulatory protein RpfC</fullName>
        <ecNumber evidence="3">2.7.13.3</ecNumber>
    </recommendedName>
</protein>
<dbReference type="SMART" id="SM00388">
    <property type="entry name" value="HisKA"/>
    <property type="match status" value="1"/>
</dbReference>
<evidence type="ECO:0000256" key="16">
    <source>
        <dbReference type="PROSITE-ProRule" id="PRU00110"/>
    </source>
</evidence>
<feature type="compositionally biased region" description="Polar residues" evidence="18">
    <location>
        <begin position="602"/>
        <end position="625"/>
    </location>
</feature>
<evidence type="ECO:0000259" key="20">
    <source>
        <dbReference type="PROSITE" id="PS50109"/>
    </source>
</evidence>
<dbReference type="Pfam" id="PF02518">
    <property type="entry name" value="HATPase_c"/>
    <property type="match status" value="1"/>
</dbReference>
<dbReference type="SMART" id="SM00073">
    <property type="entry name" value="HPT"/>
    <property type="match status" value="1"/>
</dbReference>
<dbReference type="InterPro" id="IPR036097">
    <property type="entry name" value="HisK_dim/P_sf"/>
</dbReference>
<dbReference type="InterPro" id="IPR003661">
    <property type="entry name" value="HisK_dim/P_dom"/>
</dbReference>
<dbReference type="Gene3D" id="1.20.120.160">
    <property type="entry name" value="HPT domain"/>
    <property type="match status" value="1"/>
</dbReference>
<evidence type="ECO:0000256" key="2">
    <source>
        <dbReference type="ARBA" id="ARBA00004651"/>
    </source>
</evidence>
<dbReference type="Pfam" id="PF01627">
    <property type="entry name" value="Hpt"/>
    <property type="match status" value="1"/>
</dbReference>
<dbReference type="Gene3D" id="3.40.50.2300">
    <property type="match status" value="1"/>
</dbReference>
<feature type="transmembrane region" description="Helical" evidence="19">
    <location>
        <begin position="126"/>
        <end position="152"/>
    </location>
</feature>
<keyword evidence="24" id="KW-1185">Reference proteome</keyword>
<dbReference type="CDD" id="cd17546">
    <property type="entry name" value="REC_hyHK_CKI1_RcsC-like"/>
    <property type="match status" value="1"/>
</dbReference>
<evidence type="ECO:0000256" key="8">
    <source>
        <dbReference type="ARBA" id="ARBA00022741"/>
    </source>
</evidence>
<evidence type="ECO:0000256" key="15">
    <source>
        <dbReference type="ARBA" id="ARBA00068150"/>
    </source>
</evidence>
<dbReference type="GO" id="GO:0000155">
    <property type="term" value="F:phosphorelay sensor kinase activity"/>
    <property type="evidence" value="ECO:0007669"/>
    <property type="project" value="InterPro"/>
</dbReference>
<feature type="transmembrane region" description="Helical" evidence="19">
    <location>
        <begin position="63"/>
        <end position="81"/>
    </location>
</feature>
<feature type="transmembrane region" description="Helical" evidence="19">
    <location>
        <begin position="172"/>
        <end position="191"/>
    </location>
</feature>
<organism evidence="23 24">
    <name type="scientific">Roseimaritima ulvae</name>
    <dbReference type="NCBI Taxonomy" id="980254"/>
    <lineage>
        <taxon>Bacteria</taxon>
        <taxon>Pseudomonadati</taxon>
        <taxon>Planctomycetota</taxon>
        <taxon>Planctomycetia</taxon>
        <taxon>Pirellulales</taxon>
        <taxon>Pirellulaceae</taxon>
        <taxon>Roseimaritima</taxon>
    </lineage>
</organism>
<dbReference type="InterPro" id="IPR036641">
    <property type="entry name" value="HPT_dom_sf"/>
</dbReference>
<dbReference type="SMART" id="SM00448">
    <property type="entry name" value="REC"/>
    <property type="match status" value="1"/>
</dbReference>
<evidence type="ECO:0000256" key="10">
    <source>
        <dbReference type="ARBA" id="ARBA00022840"/>
    </source>
</evidence>
<comment type="catalytic activity">
    <reaction evidence="1">
        <text>ATP + protein L-histidine = ADP + protein N-phospho-L-histidine.</text>
        <dbReference type="EC" id="2.7.13.3"/>
    </reaction>
</comment>
<evidence type="ECO:0000256" key="3">
    <source>
        <dbReference type="ARBA" id="ARBA00012438"/>
    </source>
</evidence>
<evidence type="ECO:0000256" key="18">
    <source>
        <dbReference type="SAM" id="MobiDB-lite"/>
    </source>
</evidence>
<dbReference type="InterPro" id="IPR005467">
    <property type="entry name" value="His_kinase_dom"/>
</dbReference>
<evidence type="ECO:0000259" key="21">
    <source>
        <dbReference type="PROSITE" id="PS50110"/>
    </source>
</evidence>
<keyword evidence="10" id="KW-0067">ATP-binding</keyword>
<dbReference type="InterPro" id="IPR008207">
    <property type="entry name" value="Sig_transdc_His_kin_Hpt_dom"/>
</dbReference>
<dbReference type="PROSITE" id="PS50110">
    <property type="entry name" value="RESPONSE_REGULATORY"/>
    <property type="match status" value="1"/>
</dbReference>
<dbReference type="Gene3D" id="1.10.287.130">
    <property type="match status" value="1"/>
</dbReference>
<feature type="region of interest" description="Disordered" evidence="18">
    <location>
        <begin position="602"/>
        <end position="632"/>
    </location>
</feature>
<dbReference type="SUPFAM" id="SSF47384">
    <property type="entry name" value="Homodimeric domain of signal transducing histidine kinase"/>
    <property type="match status" value="1"/>
</dbReference>
<sequence>MPDQPEATRLSQTLLRGLGLEFSWLEDPEQRSRAITASLFAMSMAFWAAVFSPVYYFSGSARVTLITVIAGVLCLATVQWLRAGRSVDAACHGVAGLVLVTLITQSIYIGGFWAPAMIWLPAVPIIAILLCGWRAGLAWLVATVLSALAMLIADRGGWLPPSDISPSGLSLLYILALPGIITCTALLCFIFDANARALRRKLDQARQAAELANAAKSQFVAHMSHEIRTPMNGVIGMLELLSSTRVNKEQAEYVDLAKQSARSLLRILNDILDFSKVEAGKMELESIPFSLRDVLGDTLQAMRLKAEEKQLNLQGTVAPDVPDALRGDPGRLRQIIANLVGNAIKFTEQGDVDVRVGKATATTAEAKPDTPPIRLLFTVQDSGVGIPRDKQQEIFEAFGQADSSTTRKFGGTGLGLTISKRLVEMMGGQLELVHPSDQGTTFRFTACFTAQSAEDRRRLAAVMPHLEPSQKAGPQTPVLRPLRILLAEDGLVNQKVAKGFLQAAGHSVTIVEDGQQAVEAVNNEPFDIVLMDVEMPRMDGLQATAAIRRQEQQQATANHLVIIAMTAHALKGDRERFLQAGMDAYIPKPIEREQLLQTVSQLATSDGSTTPDSTNTSDGPSTANSPAARPAKDVIDLPRTRQRIPGNDAVLRELAEALQLEASSLCEVIGEAMQRGDAEAVRRAAHTLKGAAAVFEAQAVVDAAQQIEQQAAEGLVPPRRGLQQLTDLKGEVKKLIAALDVVIQDVSVGDSTS</sequence>
<dbReference type="InterPro" id="IPR004358">
    <property type="entry name" value="Sig_transdc_His_kin-like_C"/>
</dbReference>
<evidence type="ECO:0000313" key="24">
    <source>
        <dbReference type="Proteomes" id="UP000325286"/>
    </source>
</evidence>
<keyword evidence="6 23" id="KW-0808">Transferase</keyword>
<keyword evidence="13 19" id="KW-0472">Membrane</keyword>
<keyword evidence="12" id="KW-0902">Two-component regulatory system</keyword>
<evidence type="ECO:0000256" key="4">
    <source>
        <dbReference type="ARBA" id="ARBA00022475"/>
    </source>
</evidence>
<dbReference type="PANTHER" id="PTHR45339">
    <property type="entry name" value="HYBRID SIGNAL TRANSDUCTION HISTIDINE KINASE J"/>
    <property type="match status" value="1"/>
</dbReference>
<gene>
    <name evidence="23" type="primary">rpfC_2</name>
    <name evidence="23" type="ORF">UC8_09180</name>
</gene>
<dbReference type="AlphaFoldDB" id="A0A5B9QIU9"/>
<dbReference type="EMBL" id="CP042914">
    <property type="protein sequence ID" value="QEG38958.1"/>
    <property type="molecule type" value="Genomic_DNA"/>
</dbReference>
<dbReference type="Gene3D" id="3.30.565.10">
    <property type="entry name" value="Histidine kinase-like ATPase, C-terminal domain"/>
    <property type="match status" value="1"/>
</dbReference>
<dbReference type="PROSITE" id="PS50894">
    <property type="entry name" value="HPT"/>
    <property type="match status" value="1"/>
</dbReference>
<dbReference type="FunFam" id="3.30.565.10:FF:000010">
    <property type="entry name" value="Sensor histidine kinase RcsC"/>
    <property type="match status" value="1"/>
</dbReference>
<dbReference type="GO" id="GO:0005886">
    <property type="term" value="C:plasma membrane"/>
    <property type="evidence" value="ECO:0007669"/>
    <property type="project" value="UniProtKB-SubCell"/>
</dbReference>
<evidence type="ECO:0000256" key="19">
    <source>
        <dbReference type="SAM" id="Phobius"/>
    </source>
</evidence>
<name>A0A5B9QIU9_9BACT</name>
<evidence type="ECO:0000259" key="22">
    <source>
        <dbReference type="PROSITE" id="PS50894"/>
    </source>
</evidence>
<dbReference type="SUPFAM" id="SSF52172">
    <property type="entry name" value="CheY-like"/>
    <property type="match status" value="1"/>
</dbReference>
<evidence type="ECO:0000256" key="7">
    <source>
        <dbReference type="ARBA" id="ARBA00022692"/>
    </source>
</evidence>
<keyword evidence="4" id="KW-1003">Cell membrane</keyword>
<feature type="modified residue" description="Phosphohistidine" evidence="16">
    <location>
        <position position="686"/>
    </location>
</feature>
<feature type="transmembrane region" description="Helical" evidence="19">
    <location>
        <begin position="34"/>
        <end position="56"/>
    </location>
</feature>
<reference evidence="23 24" key="1">
    <citation type="submission" date="2019-08" db="EMBL/GenBank/DDBJ databases">
        <title>Deep-cultivation of Planctomycetes and their phenomic and genomic characterization uncovers novel biology.</title>
        <authorList>
            <person name="Wiegand S."/>
            <person name="Jogler M."/>
            <person name="Boedeker C."/>
            <person name="Pinto D."/>
            <person name="Vollmers J."/>
            <person name="Rivas-Marin E."/>
            <person name="Kohn T."/>
            <person name="Peeters S.H."/>
            <person name="Heuer A."/>
            <person name="Rast P."/>
            <person name="Oberbeckmann S."/>
            <person name="Bunk B."/>
            <person name="Jeske O."/>
            <person name="Meyerdierks A."/>
            <person name="Storesund J.E."/>
            <person name="Kallscheuer N."/>
            <person name="Luecker S."/>
            <person name="Lage O.M."/>
            <person name="Pohl T."/>
            <person name="Merkel B.J."/>
            <person name="Hornburger P."/>
            <person name="Mueller R.-W."/>
            <person name="Bruemmer F."/>
            <person name="Labrenz M."/>
            <person name="Spormann A.M."/>
            <person name="Op den Camp H."/>
            <person name="Overmann J."/>
            <person name="Amann R."/>
            <person name="Jetten M.S.M."/>
            <person name="Mascher T."/>
            <person name="Medema M.H."/>
            <person name="Devos D.P."/>
            <person name="Kaster A.-K."/>
            <person name="Ovreas L."/>
            <person name="Rohde M."/>
            <person name="Galperin M.Y."/>
            <person name="Jogler C."/>
        </authorList>
    </citation>
    <scope>NUCLEOTIDE SEQUENCE [LARGE SCALE GENOMIC DNA]</scope>
    <source>
        <strain evidence="23 24">UC8</strain>
    </source>
</reference>
<dbReference type="InterPro" id="IPR001789">
    <property type="entry name" value="Sig_transdc_resp-reg_receiver"/>
</dbReference>
<keyword evidence="7 19" id="KW-0812">Transmembrane</keyword>
<dbReference type="CDD" id="cd16922">
    <property type="entry name" value="HATPase_EvgS-ArcB-TorS-like"/>
    <property type="match status" value="1"/>
</dbReference>
<dbReference type="FunFam" id="1.10.287.130:FF:000002">
    <property type="entry name" value="Two-component osmosensing histidine kinase"/>
    <property type="match status" value="1"/>
</dbReference>
<dbReference type="GO" id="GO:0005524">
    <property type="term" value="F:ATP binding"/>
    <property type="evidence" value="ECO:0007669"/>
    <property type="project" value="UniProtKB-KW"/>
</dbReference>
<keyword evidence="5 17" id="KW-0597">Phosphoprotein</keyword>
<dbReference type="InterPro" id="IPR011006">
    <property type="entry name" value="CheY-like_superfamily"/>
</dbReference>
<evidence type="ECO:0000256" key="11">
    <source>
        <dbReference type="ARBA" id="ARBA00022989"/>
    </source>
</evidence>
<proteinExistence type="predicted"/>
<dbReference type="OrthoDB" id="9762493at2"/>
<dbReference type="Pfam" id="PF00072">
    <property type="entry name" value="Response_reg"/>
    <property type="match status" value="1"/>
</dbReference>
<evidence type="ECO:0000256" key="5">
    <source>
        <dbReference type="ARBA" id="ARBA00022553"/>
    </source>
</evidence>
<dbReference type="EC" id="2.7.13.3" evidence="3"/>
<dbReference type="PROSITE" id="PS50109">
    <property type="entry name" value="HIS_KIN"/>
    <property type="match status" value="1"/>
</dbReference>
<dbReference type="PRINTS" id="PR00344">
    <property type="entry name" value="BCTRLSENSOR"/>
</dbReference>
<dbReference type="SMART" id="SM00387">
    <property type="entry name" value="HATPase_c"/>
    <property type="match status" value="1"/>
</dbReference>
<dbReference type="SUPFAM" id="SSF47226">
    <property type="entry name" value="Histidine-containing phosphotransfer domain, HPT domain"/>
    <property type="match status" value="1"/>
</dbReference>
<dbReference type="Pfam" id="PF00512">
    <property type="entry name" value="HisKA"/>
    <property type="match status" value="1"/>
</dbReference>
<comment type="subunit">
    <text evidence="14">At low DSF concentrations, interacts with RpfF.</text>
</comment>
<evidence type="ECO:0000313" key="23">
    <source>
        <dbReference type="EMBL" id="QEG38958.1"/>
    </source>
</evidence>
<keyword evidence="11 19" id="KW-1133">Transmembrane helix</keyword>
<evidence type="ECO:0000256" key="6">
    <source>
        <dbReference type="ARBA" id="ARBA00022679"/>
    </source>
</evidence>
<accession>A0A5B9QIU9</accession>
<dbReference type="InterPro" id="IPR003594">
    <property type="entry name" value="HATPase_dom"/>
</dbReference>
<dbReference type="KEGG" id="rul:UC8_09180"/>
<evidence type="ECO:0000256" key="9">
    <source>
        <dbReference type="ARBA" id="ARBA00022777"/>
    </source>
</evidence>
<evidence type="ECO:0000256" key="17">
    <source>
        <dbReference type="PROSITE-ProRule" id="PRU00169"/>
    </source>
</evidence>
<feature type="transmembrane region" description="Helical" evidence="19">
    <location>
        <begin position="93"/>
        <end position="114"/>
    </location>
</feature>
<evidence type="ECO:0000256" key="13">
    <source>
        <dbReference type="ARBA" id="ARBA00023136"/>
    </source>
</evidence>
<feature type="modified residue" description="4-aspartylphosphate" evidence="17">
    <location>
        <position position="532"/>
    </location>
</feature>
<feature type="domain" description="Histidine kinase" evidence="20">
    <location>
        <begin position="222"/>
        <end position="450"/>
    </location>
</feature>
<dbReference type="InterPro" id="IPR036890">
    <property type="entry name" value="HATPase_C_sf"/>
</dbReference>
<keyword evidence="8" id="KW-0547">Nucleotide-binding</keyword>
<dbReference type="CDD" id="cd00082">
    <property type="entry name" value="HisKA"/>
    <property type="match status" value="1"/>
</dbReference>
<dbReference type="Proteomes" id="UP000325286">
    <property type="component" value="Chromosome"/>
</dbReference>
<dbReference type="SUPFAM" id="SSF55874">
    <property type="entry name" value="ATPase domain of HSP90 chaperone/DNA topoisomerase II/histidine kinase"/>
    <property type="match status" value="1"/>
</dbReference>
<dbReference type="PANTHER" id="PTHR45339:SF1">
    <property type="entry name" value="HYBRID SIGNAL TRANSDUCTION HISTIDINE KINASE J"/>
    <property type="match status" value="1"/>
</dbReference>
<comment type="subcellular location">
    <subcellularLocation>
        <location evidence="2">Cell membrane</location>
        <topology evidence="2">Multi-pass membrane protein</topology>
    </subcellularLocation>
</comment>
<evidence type="ECO:0000256" key="1">
    <source>
        <dbReference type="ARBA" id="ARBA00000085"/>
    </source>
</evidence>